<feature type="compositionally biased region" description="Low complexity" evidence="1">
    <location>
        <begin position="536"/>
        <end position="545"/>
    </location>
</feature>
<feature type="compositionally biased region" description="Polar residues" evidence="1">
    <location>
        <begin position="45"/>
        <end position="54"/>
    </location>
</feature>
<feature type="region of interest" description="Disordered" evidence="1">
    <location>
        <begin position="161"/>
        <end position="200"/>
    </location>
</feature>
<feature type="compositionally biased region" description="Low complexity" evidence="1">
    <location>
        <begin position="55"/>
        <end position="68"/>
    </location>
</feature>
<reference evidence="3" key="1">
    <citation type="submission" date="2023-03" db="EMBL/GenBank/DDBJ databases">
        <authorList>
            <person name="Steffen K."/>
            <person name="Cardenas P."/>
        </authorList>
    </citation>
    <scope>NUCLEOTIDE SEQUENCE</scope>
</reference>
<feature type="region of interest" description="Disordered" evidence="1">
    <location>
        <begin position="517"/>
        <end position="801"/>
    </location>
</feature>
<protein>
    <submittedName>
        <fullName evidence="3">Synergin gamma</fullName>
    </submittedName>
</protein>
<dbReference type="GO" id="GO:0030130">
    <property type="term" value="C:clathrin coat of trans-Golgi network vesicle"/>
    <property type="evidence" value="ECO:0007669"/>
    <property type="project" value="TreeGrafter"/>
</dbReference>
<feature type="compositionally biased region" description="Basic and acidic residues" evidence="1">
    <location>
        <begin position="780"/>
        <end position="801"/>
    </location>
</feature>
<dbReference type="PANTHER" id="PTHR15463:SF2">
    <property type="entry name" value="SYNERGIN GAMMA"/>
    <property type="match status" value="1"/>
</dbReference>
<dbReference type="PANTHER" id="PTHR15463">
    <property type="entry name" value="AP1 GAMMA SUBUNIT BINDING PROTEIN 1"/>
    <property type="match status" value="1"/>
</dbReference>
<feature type="compositionally biased region" description="Low complexity" evidence="1">
    <location>
        <begin position="641"/>
        <end position="657"/>
    </location>
</feature>
<comment type="caution">
    <text evidence="3">The sequence shown here is derived from an EMBL/GenBank/DDBJ whole genome shotgun (WGS) entry which is preliminary data.</text>
</comment>
<dbReference type="InterPro" id="IPR000261">
    <property type="entry name" value="EH_dom"/>
</dbReference>
<proteinExistence type="predicted"/>
<evidence type="ECO:0000259" key="2">
    <source>
        <dbReference type="PROSITE" id="PS50031"/>
    </source>
</evidence>
<dbReference type="InterPro" id="IPR039656">
    <property type="entry name" value="SYNRG"/>
</dbReference>
<feature type="region of interest" description="Disordered" evidence="1">
    <location>
        <begin position="387"/>
        <end position="422"/>
    </location>
</feature>
<dbReference type="AlphaFoldDB" id="A0AA35SGR2"/>
<dbReference type="Gene3D" id="1.10.238.10">
    <property type="entry name" value="EF-hand"/>
    <property type="match status" value="1"/>
</dbReference>
<feature type="compositionally biased region" description="Low complexity" evidence="1">
    <location>
        <begin position="16"/>
        <end position="43"/>
    </location>
</feature>
<dbReference type="InterPro" id="IPR011992">
    <property type="entry name" value="EF-hand-dom_pair"/>
</dbReference>
<feature type="compositionally biased region" description="Pro residues" evidence="1">
    <location>
        <begin position="91"/>
        <end position="101"/>
    </location>
</feature>
<feature type="region of interest" description="Disordered" evidence="1">
    <location>
        <begin position="346"/>
        <end position="375"/>
    </location>
</feature>
<evidence type="ECO:0000256" key="1">
    <source>
        <dbReference type="SAM" id="MobiDB-lite"/>
    </source>
</evidence>
<name>A0AA35SGR2_GEOBA</name>
<dbReference type="SUPFAM" id="SSF47473">
    <property type="entry name" value="EF-hand"/>
    <property type="match status" value="1"/>
</dbReference>
<gene>
    <name evidence="3" type="ORF">GBAR_LOCUS16302</name>
</gene>
<dbReference type="Proteomes" id="UP001174909">
    <property type="component" value="Unassembled WGS sequence"/>
</dbReference>
<feature type="compositionally biased region" description="Pro residues" evidence="1">
    <location>
        <begin position="165"/>
        <end position="181"/>
    </location>
</feature>
<evidence type="ECO:0000313" key="4">
    <source>
        <dbReference type="Proteomes" id="UP001174909"/>
    </source>
</evidence>
<feature type="compositionally biased region" description="Basic and acidic residues" evidence="1">
    <location>
        <begin position="114"/>
        <end position="133"/>
    </location>
</feature>
<sequence length="977" mass="105628">MSQNWYPRQQGGGQYGQPQPSLQQSWGHQQNQAWVQGAQWAGQPHPQQTGFYGNQQQFQSVDQPQQPFLGGGQFTGQHQFVPAPQDRSQGPPVPHGPPVPQPQTQFLTQQAYAQEHERRVREEKKKKEMEQQKKKLQSLSVAKPSSGIQSINLDNLFEKQLHFRPTPPPSSTPGTTPPQANPSPQSSQKKEGTQQKQSSKALTWTSNDFTGLFALPQTQVPLETRENDNFGDFQSSGLQSGDFQAFTAASQQPQVANHVQPGSHMMQPGNHMMQTGNHMMQPGNHMMQPGNHMMQTGNHMTQAGHQMMQAAGQILQPGNHGMQPGGHVIQGGSHMISTTAYHEPLSSTNVQQGTQGSKPPGSPQKQCTNSSQFPYSSYSAQSHLTQSFNTPATTSTPGIIAPQQQGSNIGTPHIGNSSPPSVDTSSFHPLYHKVYRLCCRAGEELVSTELLYPVLLSSQLARTQLRDLWGRANRGKPGQLSQMELFVLLGLVGLAQAGVKDPSVEDLRKAPSIPVPTLPGLSALSPTSSVPPPLSPSSSLHSGPPENVPPPAQQTPLLQPSSGPSELVPVGSGTPKFGPSSALPTLPPILTAAKLSPSPAPDVPLSGPPPPSSHLPKANQTGPQDRQPPAEDDFGDFAQFSAPPTTTPLLFPSTTVPSPSPLPPQHLPQQQTDEKNALLSSEMEGWADFGGFSAAPLSTPQPTNDGVRLPHNEQELPNNQIRESPLPHKVAKPSSSKSRMFEFTSSGPQASVPTIDGMEKDLLSKLTPTLPRKSPAATEITEKKKDENEEKPPKTKVEKAMGEEEAWRQCLAKATEVLATCVGVLGEVEEKELLQEIAQAKEAHSTLHGIAEVYRFSKRIFATLSTKYPETAGSAGVALRTSWSELNSLLPDNTMEEVYKSTCPSLPATEPDVLSDTISHCSLCLMSKRISIPSSLSLDSTPEDYDLPLLFHQGQTCHTPCANFWRHLVSEDVPLLG</sequence>
<dbReference type="InterPro" id="IPR059024">
    <property type="entry name" value="SYNRG_C"/>
</dbReference>
<feature type="compositionally biased region" description="Pro residues" evidence="1">
    <location>
        <begin position="598"/>
        <end position="613"/>
    </location>
</feature>
<accession>A0AA35SGR2</accession>
<feature type="region of interest" description="Disordered" evidence="1">
    <location>
        <begin position="1"/>
        <end position="147"/>
    </location>
</feature>
<organism evidence="3 4">
    <name type="scientific">Geodia barretti</name>
    <name type="common">Barrett's horny sponge</name>
    <dbReference type="NCBI Taxonomy" id="519541"/>
    <lineage>
        <taxon>Eukaryota</taxon>
        <taxon>Metazoa</taxon>
        <taxon>Porifera</taxon>
        <taxon>Demospongiae</taxon>
        <taxon>Heteroscleromorpha</taxon>
        <taxon>Tetractinellida</taxon>
        <taxon>Astrophorina</taxon>
        <taxon>Geodiidae</taxon>
        <taxon>Geodia</taxon>
    </lineage>
</organism>
<feature type="compositionally biased region" description="Polar residues" evidence="1">
    <location>
        <begin position="733"/>
        <end position="752"/>
    </location>
</feature>
<evidence type="ECO:0000313" key="3">
    <source>
        <dbReference type="EMBL" id="CAI8028607.1"/>
    </source>
</evidence>
<dbReference type="EMBL" id="CASHTH010002350">
    <property type="protein sequence ID" value="CAI8028607.1"/>
    <property type="molecule type" value="Genomic_DNA"/>
</dbReference>
<keyword evidence="4" id="KW-1185">Reference proteome</keyword>
<dbReference type="PROSITE" id="PS50031">
    <property type="entry name" value="EH"/>
    <property type="match status" value="1"/>
</dbReference>
<feature type="domain" description="EH" evidence="2">
    <location>
        <begin position="431"/>
        <end position="514"/>
    </location>
</feature>
<dbReference type="Pfam" id="PF25999">
    <property type="entry name" value="SYNRG_C"/>
    <property type="match status" value="1"/>
</dbReference>